<name>A0A2I8VEQ4_9EURY</name>
<protein>
    <submittedName>
        <fullName evidence="2">Uncharacterized protein</fullName>
    </submittedName>
</protein>
<evidence type="ECO:0000313" key="3">
    <source>
        <dbReference type="Proteomes" id="UP000236584"/>
    </source>
</evidence>
<feature type="region of interest" description="Disordered" evidence="1">
    <location>
        <begin position="48"/>
        <end position="71"/>
    </location>
</feature>
<proteinExistence type="predicted"/>
<dbReference type="RefSeq" id="WP_103423910.1">
    <property type="nucleotide sequence ID" value="NZ_CP026309.1"/>
</dbReference>
<reference evidence="2 3" key="1">
    <citation type="submission" date="2018-01" db="EMBL/GenBank/DDBJ databases">
        <title>Complete genome sequence of Salinigranum rubrum GX10T, an extremely halophilic archaeon isolated from a marine solar saltern.</title>
        <authorList>
            <person name="Han S."/>
        </authorList>
    </citation>
    <scope>NUCLEOTIDE SEQUENCE [LARGE SCALE GENOMIC DNA]</scope>
    <source>
        <strain evidence="2 3">GX10</strain>
    </source>
</reference>
<organism evidence="2 3">
    <name type="scientific">Salinigranum rubrum</name>
    <dbReference type="NCBI Taxonomy" id="755307"/>
    <lineage>
        <taxon>Archaea</taxon>
        <taxon>Methanobacteriati</taxon>
        <taxon>Methanobacteriota</taxon>
        <taxon>Stenosarchaea group</taxon>
        <taxon>Halobacteria</taxon>
        <taxon>Halobacteriales</taxon>
        <taxon>Haloferacaceae</taxon>
        <taxon>Salinigranum</taxon>
    </lineage>
</organism>
<dbReference type="AlphaFoldDB" id="A0A2I8VEQ4"/>
<evidence type="ECO:0000256" key="1">
    <source>
        <dbReference type="SAM" id="MobiDB-lite"/>
    </source>
</evidence>
<dbReference type="GeneID" id="35590619"/>
<dbReference type="EMBL" id="CP026309">
    <property type="protein sequence ID" value="AUV80402.1"/>
    <property type="molecule type" value="Genomic_DNA"/>
</dbReference>
<feature type="compositionally biased region" description="Basic and acidic residues" evidence="1">
    <location>
        <begin position="48"/>
        <end position="62"/>
    </location>
</feature>
<dbReference type="Proteomes" id="UP000236584">
    <property type="component" value="Chromosome"/>
</dbReference>
<gene>
    <name evidence="2" type="ORF">C2R22_00980</name>
</gene>
<sequence>MGNRNHLHVCQHCGVVHATASSTGPRTCVVCDAFTFSEYELNGLLEARRAAESEESSTERTRQFVRVRSRS</sequence>
<dbReference type="KEGG" id="srub:C2R22_00980"/>
<evidence type="ECO:0000313" key="2">
    <source>
        <dbReference type="EMBL" id="AUV80402.1"/>
    </source>
</evidence>
<dbReference type="OrthoDB" id="291292at2157"/>
<accession>A0A2I8VEQ4</accession>
<keyword evidence="3" id="KW-1185">Reference proteome</keyword>